<dbReference type="RefSeq" id="WP_136873166.1">
    <property type="nucleotide sequence ID" value="NZ_SWBO01000001.1"/>
</dbReference>
<protein>
    <recommendedName>
        <fullName evidence="3">Addiction module component</fullName>
    </recommendedName>
</protein>
<sequence>MSISELKEIIQQKIMQTNDEQLLAAIDTILTKSDPVFVISEKWQKEIESANEDVKKGNFYTLNDFEEKYNTWLKD</sequence>
<name>A0A4U1CAK4_9SPHI</name>
<organism evidence="1 2">
    <name type="scientific">Pedobacter cryotolerans</name>
    <dbReference type="NCBI Taxonomy" id="2571270"/>
    <lineage>
        <taxon>Bacteria</taxon>
        <taxon>Pseudomonadati</taxon>
        <taxon>Bacteroidota</taxon>
        <taxon>Sphingobacteriia</taxon>
        <taxon>Sphingobacteriales</taxon>
        <taxon>Sphingobacteriaceae</taxon>
        <taxon>Pedobacter</taxon>
    </lineage>
</organism>
<proteinExistence type="predicted"/>
<keyword evidence="2" id="KW-1185">Reference proteome</keyword>
<comment type="caution">
    <text evidence="1">The sequence shown here is derived from an EMBL/GenBank/DDBJ whole genome shotgun (WGS) entry which is preliminary data.</text>
</comment>
<evidence type="ECO:0000313" key="2">
    <source>
        <dbReference type="Proteomes" id="UP000310477"/>
    </source>
</evidence>
<evidence type="ECO:0008006" key="3">
    <source>
        <dbReference type="Google" id="ProtNLM"/>
    </source>
</evidence>
<dbReference type="EMBL" id="SWBO01000001">
    <property type="protein sequence ID" value="TKC02995.1"/>
    <property type="molecule type" value="Genomic_DNA"/>
</dbReference>
<evidence type="ECO:0000313" key="1">
    <source>
        <dbReference type="EMBL" id="TKC02995.1"/>
    </source>
</evidence>
<reference evidence="1 2" key="1">
    <citation type="submission" date="2019-04" db="EMBL/GenBank/DDBJ databases">
        <title>Pedobacter sp. AR-2-6 sp. nov., isolated from Arctic soil.</title>
        <authorList>
            <person name="Dahal R.H."/>
            <person name="Kim D.-U."/>
        </authorList>
    </citation>
    <scope>NUCLEOTIDE SEQUENCE [LARGE SCALE GENOMIC DNA]</scope>
    <source>
        <strain evidence="1 2">AR-2-6</strain>
    </source>
</reference>
<dbReference type="AlphaFoldDB" id="A0A4U1CAK4"/>
<gene>
    <name evidence="1" type="ORF">FA045_00050</name>
</gene>
<dbReference type="OrthoDB" id="799293at2"/>
<accession>A0A4U1CAK4</accession>
<dbReference type="Proteomes" id="UP000310477">
    <property type="component" value="Unassembled WGS sequence"/>
</dbReference>